<feature type="active site" description="Proton donor/acceptor" evidence="6">
    <location>
        <position position="110"/>
    </location>
</feature>
<keyword evidence="8" id="KW-0547">Nucleotide-binding</keyword>
<evidence type="ECO:0000256" key="6">
    <source>
        <dbReference type="PIRSR" id="PIRSR000183-1"/>
    </source>
</evidence>
<feature type="active site" description="Proton donor/acceptor" evidence="6">
    <location>
        <position position="284"/>
    </location>
</feature>
<dbReference type="NCBIfam" id="TIGR00518">
    <property type="entry name" value="alaDH"/>
    <property type="match status" value="1"/>
</dbReference>
<evidence type="ECO:0000256" key="5">
    <source>
        <dbReference type="PIRNR" id="PIRNR000183"/>
    </source>
</evidence>
<sequence>MQFNKSEWHERFRASMIIGLPKETKADEYRVGLTPGSVHTLVGRGHRVLVETGAGAGSVISDQDYRAAGAEIVTHAGDAWAAELVVKVKEPTEPEYQYLRKGLLLFTYLHLASNRTLTEKLLATGVSAIAYETVQTASGALPLLTPMSEVAGRMAVQIGATYLLKTQGGRGVLMGGVPGVAPANVVILGAGVVGTNAATVAAGMGAMVTALDINHDRLKALDDRFSGRLQTRYCDTVNVRQAVYEADLVIGAILIPGGRSPWLVTREMLPQMRTGSVIVDVAVDQGGCVETTRPTTHSNPIFEIDGVLHYCVANMPGAVPRTSTFALNNQTASYVATLADNGLAALQNNQALMNGLNTHRGQVTHPAVAEAFGLSYASPLEVLVA</sequence>
<dbReference type="STRING" id="228410.NE0022"/>
<evidence type="ECO:0000256" key="2">
    <source>
        <dbReference type="ARBA" id="ARBA00012897"/>
    </source>
</evidence>
<dbReference type="GO" id="GO:0000166">
    <property type="term" value="F:nucleotide binding"/>
    <property type="evidence" value="ECO:0007669"/>
    <property type="project" value="UniProtKB-KW"/>
</dbReference>
<dbReference type="Proteomes" id="UP000001416">
    <property type="component" value="Chromosome"/>
</dbReference>
<feature type="binding site" evidence="8">
    <location>
        <begin position="312"/>
        <end position="315"/>
    </location>
    <ligand>
        <name>NAD(+)</name>
        <dbReference type="ChEBI" id="CHEBI:57540"/>
    </ligand>
</feature>
<dbReference type="InterPro" id="IPR007886">
    <property type="entry name" value="AlaDH/PNT_N"/>
</dbReference>
<dbReference type="Pfam" id="PF05222">
    <property type="entry name" value="AlaDh_PNT_N"/>
    <property type="match status" value="1"/>
</dbReference>
<feature type="binding site" evidence="8">
    <location>
        <position position="212"/>
    </location>
    <ligand>
        <name>NAD(+)</name>
        <dbReference type="ChEBI" id="CHEBI:57540"/>
    </ligand>
</feature>
<dbReference type="EMBL" id="AL954747">
    <property type="protein sequence ID" value="CAD83933.1"/>
    <property type="molecule type" value="Genomic_DNA"/>
</dbReference>
<dbReference type="eggNOG" id="COG0686">
    <property type="taxonomic scope" value="Bacteria"/>
</dbReference>
<gene>
    <name evidence="11" type="ordered locus">NE0022</name>
</gene>
<feature type="domain" description="Alanine dehydrogenase/pyridine nucleotide transhydrogenase NAD(H)-binding" evidence="9">
    <location>
        <begin position="163"/>
        <end position="311"/>
    </location>
</feature>
<keyword evidence="4 5" id="KW-0520">NAD</keyword>
<feature type="binding site" evidence="7">
    <location>
        <position position="89"/>
    </location>
    <ligand>
        <name>substrate</name>
    </ligand>
</feature>
<dbReference type="PIRSF" id="PIRSF000183">
    <property type="entry name" value="Alanine_dh"/>
    <property type="match status" value="1"/>
</dbReference>
<comment type="catalytic activity">
    <reaction evidence="5">
        <text>L-alanine + NAD(+) + H2O = pyruvate + NH4(+) + NADH + H(+)</text>
        <dbReference type="Rhea" id="RHEA:18405"/>
        <dbReference type="ChEBI" id="CHEBI:15361"/>
        <dbReference type="ChEBI" id="CHEBI:15377"/>
        <dbReference type="ChEBI" id="CHEBI:15378"/>
        <dbReference type="ChEBI" id="CHEBI:28938"/>
        <dbReference type="ChEBI" id="CHEBI:57540"/>
        <dbReference type="ChEBI" id="CHEBI:57945"/>
        <dbReference type="ChEBI" id="CHEBI:57972"/>
        <dbReference type="EC" id="1.4.1.1"/>
    </reaction>
</comment>
<feature type="binding site" evidence="8">
    <location>
        <begin position="281"/>
        <end position="284"/>
    </location>
    <ligand>
        <name>NAD(+)</name>
        <dbReference type="ChEBI" id="CHEBI:57540"/>
    </ligand>
</feature>
<dbReference type="Gene3D" id="3.40.50.720">
    <property type="entry name" value="NAD(P)-binding Rossmann-like Domain"/>
    <property type="match status" value="2"/>
</dbReference>
<dbReference type="Pfam" id="PF01262">
    <property type="entry name" value="AlaDh_PNT_C"/>
    <property type="match status" value="1"/>
</dbReference>
<evidence type="ECO:0000256" key="1">
    <source>
        <dbReference type="ARBA" id="ARBA00005689"/>
    </source>
</evidence>
<evidence type="ECO:0000256" key="7">
    <source>
        <dbReference type="PIRSR" id="PIRSR000183-2"/>
    </source>
</evidence>
<dbReference type="GO" id="GO:0000286">
    <property type="term" value="F:alanine dehydrogenase activity"/>
    <property type="evidence" value="ECO:0007669"/>
    <property type="project" value="UniProtKB-UniRule"/>
</dbReference>
<comment type="similarity">
    <text evidence="1 5">Belongs to the AlaDH/PNT family.</text>
</comment>
<feature type="binding site" evidence="8">
    <location>
        <begin position="253"/>
        <end position="254"/>
    </location>
    <ligand>
        <name>NAD(+)</name>
        <dbReference type="ChEBI" id="CHEBI:57540"/>
    </ligand>
</feature>
<organism evidence="11 12">
    <name type="scientific">Nitrosomonas europaea (strain ATCC 19718 / CIP 103999 / KCTC 2705 / NBRC 14298)</name>
    <dbReference type="NCBI Taxonomy" id="228410"/>
    <lineage>
        <taxon>Bacteria</taxon>
        <taxon>Pseudomonadati</taxon>
        <taxon>Pseudomonadota</taxon>
        <taxon>Betaproteobacteria</taxon>
        <taxon>Nitrosomonadales</taxon>
        <taxon>Nitrosomonadaceae</taxon>
        <taxon>Nitrosomonas</taxon>
    </lineage>
</organism>
<dbReference type="SUPFAM" id="SSF51735">
    <property type="entry name" value="NAD(P)-binding Rossmann-fold domains"/>
    <property type="match status" value="1"/>
</dbReference>
<dbReference type="SMART" id="SM01002">
    <property type="entry name" value="AlaDh_PNT_C"/>
    <property type="match status" value="1"/>
</dbReference>
<feature type="domain" description="Alanine dehydrogenase/pyridine nucleotide transhydrogenase N-terminal" evidence="10">
    <location>
        <begin position="19"/>
        <end position="151"/>
    </location>
</feature>
<dbReference type="PANTHER" id="PTHR42795:SF1">
    <property type="entry name" value="ALANINE DEHYDROGENASE"/>
    <property type="match status" value="1"/>
</dbReference>
<dbReference type="PhylomeDB" id="Q82Y65"/>
<keyword evidence="3 5" id="KW-0560">Oxidoreductase</keyword>
<reference evidence="11 12" key="1">
    <citation type="journal article" date="2003" name="J. Bacteriol.">
        <title>Complete genome sequence of the ammonia-oxidizing bacterium and obligate chemolithoautotroph Nitrosomonas europaea.</title>
        <authorList>
            <person name="Chain P."/>
            <person name="Lamerdin J."/>
            <person name="Larimer F."/>
            <person name="Regala W."/>
            <person name="Land M."/>
            <person name="Hauser L."/>
            <person name="Hooper A."/>
            <person name="Klotz M."/>
            <person name="Norton J."/>
            <person name="Sayavedra-Soto L."/>
            <person name="Arciero D."/>
            <person name="Hommes N."/>
            <person name="Whittaker M."/>
            <person name="Arp D."/>
        </authorList>
    </citation>
    <scope>NUCLEOTIDE SEQUENCE [LARGE SCALE GENOMIC DNA]</scope>
    <source>
        <strain evidence="12">ATCC 19718 / CIP 103999 / KCTC 2705 / NBRC 14298</strain>
    </source>
</reference>
<protein>
    <recommendedName>
        <fullName evidence="2 5">Alanine dehydrogenase</fullName>
        <ecNumber evidence="2 5">1.4.1.1</ecNumber>
    </recommendedName>
</protein>
<dbReference type="SMART" id="SM01003">
    <property type="entry name" value="AlaDh_PNT_N"/>
    <property type="match status" value="1"/>
</dbReference>
<dbReference type="HOGENOM" id="CLU_003376_3_0_4"/>
<evidence type="ECO:0000256" key="8">
    <source>
        <dbReference type="PIRSR" id="PIRSR000183-3"/>
    </source>
</evidence>
<evidence type="ECO:0000313" key="11">
    <source>
        <dbReference type="EMBL" id="CAD83933.1"/>
    </source>
</evidence>
<accession>Q82Y65</accession>
<name>Q82Y65_NITEU</name>
<evidence type="ECO:0000256" key="3">
    <source>
        <dbReference type="ARBA" id="ARBA00023002"/>
    </source>
</evidence>
<dbReference type="AlphaFoldDB" id="Q82Y65"/>
<feature type="binding site" evidence="8">
    <location>
        <position position="293"/>
    </location>
    <ligand>
        <name>NAD(+)</name>
        <dbReference type="ChEBI" id="CHEBI:57540"/>
    </ligand>
</feature>
<dbReference type="InterPro" id="IPR008141">
    <property type="entry name" value="Ala_DH"/>
</dbReference>
<dbReference type="PANTHER" id="PTHR42795">
    <property type="entry name" value="ALANINE DEHYDROGENASE"/>
    <property type="match status" value="1"/>
</dbReference>
<dbReference type="InterPro" id="IPR036291">
    <property type="entry name" value="NAD(P)-bd_dom_sf"/>
</dbReference>
<proteinExistence type="inferred from homology"/>
<feature type="binding site" evidence="8">
    <location>
        <position position="148"/>
    </location>
    <ligand>
        <name>NAD(+)</name>
        <dbReference type="ChEBI" id="CHEBI:57540"/>
    </ligand>
</feature>
<dbReference type="PROSITE" id="PS00837">
    <property type="entry name" value="ALADH_PNT_2"/>
    <property type="match status" value="1"/>
</dbReference>
<evidence type="ECO:0000313" key="12">
    <source>
        <dbReference type="Proteomes" id="UP000001416"/>
    </source>
</evidence>
<feature type="binding site" evidence="8">
    <location>
        <position position="217"/>
    </location>
    <ligand>
        <name>NAD(+)</name>
        <dbReference type="ChEBI" id="CHEBI:57540"/>
    </ligand>
</feature>
<dbReference type="GO" id="GO:0005886">
    <property type="term" value="C:plasma membrane"/>
    <property type="evidence" value="ECO:0007669"/>
    <property type="project" value="TreeGrafter"/>
</dbReference>
<dbReference type="EC" id="1.4.1.1" evidence="2 5"/>
<evidence type="ECO:0000256" key="4">
    <source>
        <dbReference type="ARBA" id="ARBA00023027"/>
    </source>
</evidence>
<evidence type="ECO:0000259" key="9">
    <source>
        <dbReference type="SMART" id="SM01002"/>
    </source>
</evidence>
<evidence type="ECO:0000259" key="10">
    <source>
        <dbReference type="SMART" id="SM01003"/>
    </source>
</evidence>
<keyword evidence="12" id="KW-1185">Reference proteome</keyword>
<dbReference type="FunFam" id="3.40.50.720:FF:000049">
    <property type="entry name" value="Alanine dehydrogenase"/>
    <property type="match status" value="1"/>
</dbReference>
<feature type="binding site" evidence="7">
    <location>
        <position position="30"/>
    </location>
    <ligand>
        <name>substrate</name>
    </ligand>
</feature>
<dbReference type="InterPro" id="IPR007698">
    <property type="entry name" value="AlaDH/PNT_NAD(H)-bd"/>
</dbReference>
<dbReference type="SUPFAM" id="SSF52283">
    <property type="entry name" value="Formate/glycerate dehydrogenase catalytic domain-like"/>
    <property type="match status" value="1"/>
</dbReference>
<dbReference type="KEGG" id="neu:NE0022"/>
<dbReference type="GO" id="GO:0042853">
    <property type="term" value="P:L-alanine catabolic process"/>
    <property type="evidence" value="ECO:0007669"/>
    <property type="project" value="InterPro"/>
</dbReference>
<dbReference type="CDD" id="cd05305">
    <property type="entry name" value="L-AlaDH"/>
    <property type="match status" value="1"/>
</dbReference>
<dbReference type="InterPro" id="IPR008143">
    <property type="entry name" value="Ala_DH/PNT_CS2"/>
</dbReference>